<dbReference type="Proteomes" id="UP001516400">
    <property type="component" value="Unassembled WGS sequence"/>
</dbReference>
<keyword evidence="1" id="KW-0472">Membrane</keyword>
<dbReference type="Pfam" id="PF04685">
    <property type="entry name" value="DUF608"/>
    <property type="match status" value="1"/>
</dbReference>
<dbReference type="PANTHER" id="PTHR12654">
    <property type="entry name" value="BILE ACID BETA-GLUCOSIDASE-RELATED"/>
    <property type="match status" value="1"/>
</dbReference>
<dbReference type="InterPro" id="IPR024462">
    <property type="entry name" value="GH116_N"/>
</dbReference>
<protein>
    <recommendedName>
        <fullName evidence="1">Non-lysosomal glucosylceramidase</fullName>
        <shortName evidence="1">NLGase</shortName>
        <ecNumber evidence="1">3.2.1.45</ecNumber>
    </recommendedName>
</protein>
<comment type="caution">
    <text evidence="4">The sequence shown here is derived from an EMBL/GenBank/DDBJ whole genome shotgun (WGS) entry which is preliminary data.</text>
</comment>
<comment type="similarity">
    <text evidence="1">Belongs to the non-lysosomal glucosylceramidase family.</text>
</comment>
<name>A0ABD2P6Q4_9CUCU</name>
<gene>
    <name evidence="4" type="ORF">HHI36_000999</name>
</gene>
<dbReference type="PIRSF" id="PIRSF028944">
    <property type="entry name" value="Beta_gluc_GBA2"/>
    <property type="match status" value="1"/>
</dbReference>
<keyword evidence="1" id="KW-0378">Hydrolase</keyword>
<dbReference type="EC" id="3.2.1.45" evidence="1"/>
<comment type="catalytic activity">
    <reaction evidence="1">
        <text>a beta-D-glucosyl-(1&lt;-&gt;1')-N-acylsphing-4-enine + H2O = an N-acylsphing-4-enine + D-glucose</text>
        <dbReference type="Rhea" id="RHEA:13269"/>
        <dbReference type="ChEBI" id="CHEBI:4167"/>
        <dbReference type="ChEBI" id="CHEBI:15377"/>
        <dbReference type="ChEBI" id="CHEBI:22801"/>
        <dbReference type="ChEBI" id="CHEBI:52639"/>
        <dbReference type="EC" id="3.2.1.45"/>
    </reaction>
</comment>
<dbReference type="InterPro" id="IPR052566">
    <property type="entry name" value="Non-lysos_glucosylceramidase"/>
</dbReference>
<organism evidence="4 5">
    <name type="scientific">Cryptolaemus montrouzieri</name>
    <dbReference type="NCBI Taxonomy" id="559131"/>
    <lineage>
        <taxon>Eukaryota</taxon>
        <taxon>Metazoa</taxon>
        <taxon>Ecdysozoa</taxon>
        <taxon>Arthropoda</taxon>
        <taxon>Hexapoda</taxon>
        <taxon>Insecta</taxon>
        <taxon>Pterygota</taxon>
        <taxon>Neoptera</taxon>
        <taxon>Endopterygota</taxon>
        <taxon>Coleoptera</taxon>
        <taxon>Polyphaga</taxon>
        <taxon>Cucujiformia</taxon>
        <taxon>Coccinelloidea</taxon>
        <taxon>Coccinellidae</taxon>
        <taxon>Scymninae</taxon>
        <taxon>Scymnini</taxon>
        <taxon>Cryptolaemus</taxon>
    </lineage>
</organism>
<keyword evidence="5" id="KW-1185">Reference proteome</keyword>
<evidence type="ECO:0000259" key="3">
    <source>
        <dbReference type="Pfam" id="PF12215"/>
    </source>
</evidence>
<comment type="function">
    <text evidence="1">Non-lysosomal glucosylceramidase that catalyzes the hydrolysis of glucosylceramide (GlcCer) to free glucose and ceramide.</text>
</comment>
<keyword evidence="1" id="KW-0326">Glycosidase</keyword>
<evidence type="ECO:0000313" key="4">
    <source>
        <dbReference type="EMBL" id="KAL3286494.1"/>
    </source>
</evidence>
<dbReference type="InterPro" id="IPR012341">
    <property type="entry name" value="6hp_glycosidase-like_sf"/>
</dbReference>
<dbReference type="GO" id="GO:0006629">
    <property type="term" value="P:lipid metabolic process"/>
    <property type="evidence" value="ECO:0007669"/>
    <property type="project" value="UniProtKB-KW"/>
</dbReference>
<dbReference type="SUPFAM" id="SSF48208">
    <property type="entry name" value="Six-hairpin glycosidases"/>
    <property type="match status" value="1"/>
</dbReference>
<dbReference type="GO" id="GO:0004348">
    <property type="term" value="F:glucosylceramidase activity"/>
    <property type="evidence" value="ECO:0007669"/>
    <property type="project" value="UniProtKB-EC"/>
</dbReference>
<dbReference type="InterPro" id="IPR006775">
    <property type="entry name" value="GH116_catalytic"/>
</dbReference>
<evidence type="ECO:0000256" key="1">
    <source>
        <dbReference type="PIRNR" id="PIRNR028944"/>
    </source>
</evidence>
<sequence>MQSLQSETLKMSDSGDESKIPKYGLKLKLNHEYPENRSQSFIPCLRTIWTLLPLLWRYVIFYIKCKLTGKSIIMDYICPQRAKRIYGVPIGGIGSGTIGRGYRGEFCRFQLKPGLYEWNTVDANQFIVTIKDEHQKTIFHSLLSTFPKNTLKSWESFIEADKCKYTGLYPRSWTEYDLSQYGVKLVCRQISPVIPNNYKDSCLPCAVFEWNVKNVCENNRTVTIAFTFKNGTGNSGEDKSSACHSKSFRFGNCEGVILFHTICGMPCSYILSAKCDPNLEVSKCLYFDPSSDGSEPWYQLKNDGKFEKNAEGSTQIIHGEMACGIAVKSTVKPGETGVVENNLVWDMPTINFPLKEQKYSKRYTEFFGKENAAIKISQYALQNYKQWERDIYAWQSKILNDPNLPAWFKTGVFNQLYFVSDGGSIWLSIEKEQSNKLPDSDPRKTYGRFAYLEGHEYKMFNTYDVHFYASFALAMNWPHLQSCLQYEMKDFVFKEIPEKITMLFDGEVVERKVANTMPHDIGDPGEEPFRLPNAYNIHDVSKWKDLNSKFVLQVFRDAWRIQNNEVNDVYLRDMYNACYVCTMDLLKYDTDKDGLIENDSKPDQTYDTWTMTGPSAYCGGLWLACLFAMTKMAERLGKQEDVDKFNALLEKGKESFERKLWNGIYYNFDCSTDQNKAIMADQLCGHWYIRSSGFNYEVFPKENIEAALKTIYVNNVQSFCNGNMGAVNGFINGAQDEFTIQSQEVWPGVTYSLASTMIFEGMIEEGFKTAEGIYNSMTNLFGLAFDYPEAVYAHKFYRAIGYMRPLSIWSMLLAYQENQRRTHED</sequence>
<proteinExistence type="inferred from homology"/>
<dbReference type="Gene3D" id="1.50.10.10">
    <property type="match status" value="1"/>
</dbReference>
<dbReference type="Pfam" id="PF12215">
    <property type="entry name" value="Glyco_hydr_116N"/>
    <property type="match status" value="1"/>
</dbReference>
<feature type="domain" description="Glycosyl-hydrolase family 116 N-terminal" evidence="3">
    <location>
        <begin position="87"/>
        <end position="387"/>
    </location>
</feature>
<dbReference type="InterPro" id="IPR008928">
    <property type="entry name" value="6-hairpin_glycosidase_sf"/>
</dbReference>
<keyword evidence="1" id="KW-0443">Lipid metabolism</keyword>
<feature type="domain" description="Glycosyl-hydrolase family 116 catalytic region" evidence="2">
    <location>
        <begin position="447"/>
        <end position="811"/>
    </location>
</feature>
<reference evidence="4 5" key="1">
    <citation type="journal article" date="2021" name="BMC Biol.">
        <title>Horizontally acquired antibacterial genes associated with adaptive radiation of ladybird beetles.</title>
        <authorList>
            <person name="Li H.S."/>
            <person name="Tang X.F."/>
            <person name="Huang Y.H."/>
            <person name="Xu Z.Y."/>
            <person name="Chen M.L."/>
            <person name="Du X.Y."/>
            <person name="Qiu B.Y."/>
            <person name="Chen P.T."/>
            <person name="Zhang W."/>
            <person name="Slipinski A."/>
            <person name="Escalona H.E."/>
            <person name="Waterhouse R.M."/>
            <person name="Zwick A."/>
            <person name="Pang H."/>
        </authorList>
    </citation>
    <scope>NUCLEOTIDE SEQUENCE [LARGE SCALE GENOMIC DNA]</scope>
    <source>
        <strain evidence="4">SYSU2018</strain>
    </source>
</reference>
<evidence type="ECO:0000313" key="5">
    <source>
        <dbReference type="Proteomes" id="UP001516400"/>
    </source>
</evidence>
<dbReference type="AlphaFoldDB" id="A0ABD2P6Q4"/>
<dbReference type="InterPro" id="IPR014551">
    <property type="entry name" value="B_Glucosidase_GBA2-typ"/>
</dbReference>
<evidence type="ECO:0000259" key="2">
    <source>
        <dbReference type="Pfam" id="PF04685"/>
    </source>
</evidence>
<dbReference type="EMBL" id="JABFTP020000185">
    <property type="protein sequence ID" value="KAL3286494.1"/>
    <property type="molecule type" value="Genomic_DNA"/>
</dbReference>
<dbReference type="PANTHER" id="PTHR12654:SF0">
    <property type="entry name" value="NON-LYSOSOMAL GLUCOSYLCERAMIDASE"/>
    <property type="match status" value="1"/>
</dbReference>
<accession>A0ABD2P6Q4</accession>